<keyword evidence="1" id="KW-0238">DNA-binding</keyword>
<name>U1N6U7_9EURY</name>
<evidence type="ECO:0000259" key="2">
    <source>
        <dbReference type="Pfam" id="PF07282"/>
    </source>
</evidence>
<dbReference type="EMBL" id="KE356560">
    <property type="protein sequence ID" value="ERG92365.1"/>
    <property type="molecule type" value="Genomic_DNA"/>
</dbReference>
<accession>U1N6U7</accession>
<sequence length="156" mass="17344">MTQQNGNSRNIASMSWDKTLQTFQRFGEKTGCHVVLILLEEATKWCAQRSRESGKPLWVREHSCPSCWFETDRDQNAAVEIQRIWLVELGVVEDESGLCQELTESTPAKNITAAGSLHREVVPASAVIDTGSPTLKKAALAAEWGVVQLIIHERAI</sequence>
<organism evidence="3 4">
    <name type="scientific">Haloquadratum walsbyi J07HQW1</name>
    <dbReference type="NCBI Taxonomy" id="1238424"/>
    <lineage>
        <taxon>Archaea</taxon>
        <taxon>Methanobacteriati</taxon>
        <taxon>Methanobacteriota</taxon>
        <taxon>Stenosarchaea group</taxon>
        <taxon>Halobacteria</taxon>
        <taxon>Halobacteriales</taxon>
        <taxon>Haloferacaceae</taxon>
        <taxon>Haloquadratum</taxon>
    </lineage>
</organism>
<dbReference type="HOGENOM" id="CLU_1682661_0_0_2"/>
<dbReference type="GO" id="GO:0003677">
    <property type="term" value="F:DNA binding"/>
    <property type="evidence" value="ECO:0007669"/>
    <property type="project" value="UniProtKB-KW"/>
</dbReference>
<dbReference type="STRING" id="1238424.J07HQW1_02402"/>
<feature type="domain" description="Cas12f1-like TNB" evidence="2">
    <location>
        <begin position="16"/>
        <end position="81"/>
    </location>
</feature>
<evidence type="ECO:0000313" key="3">
    <source>
        <dbReference type="EMBL" id="ERG92365.1"/>
    </source>
</evidence>
<reference evidence="3 4" key="1">
    <citation type="journal article" date="2013" name="PLoS ONE">
        <title>Assembly-driven community genomics of a hypersaline microbial ecosystem.</title>
        <authorList>
            <person name="Podell S."/>
            <person name="Ugalde J.A."/>
            <person name="Narasingarao P."/>
            <person name="Banfield J.F."/>
            <person name="Heidelberg K.B."/>
            <person name="Allen E.E."/>
        </authorList>
    </citation>
    <scope>NUCLEOTIDE SEQUENCE [LARGE SCALE GENOMIC DNA]</scope>
    <source>
        <strain evidence="4">J07HQW1</strain>
    </source>
</reference>
<dbReference type="Pfam" id="PF07282">
    <property type="entry name" value="Cas12f1-like_TNB"/>
    <property type="match status" value="1"/>
</dbReference>
<proteinExistence type="predicted"/>
<dbReference type="AlphaFoldDB" id="U1N6U7"/>
<dbReference type="InterPro" id="IPR010095">
    <property type="entry name" value="Cas12f1-like_TNB"/>
</dbReference>
<protein>
    <submittedName>
        <fullName evidence="3">Transposase</fullName>
    </submittedName>
</protein>
<gene>
    <name evidence="3" type="ORF">J07HQW1_02402</name>
</gene>
<evidence type="ECO:0000256" key="1">
    <source>
        <dbReference type="ARBA" id="ARBA00023125"/>
    </source>
</evidence>
<dbReference type="Proteomes" id="UP000030649">
    <property type="component" value="Unassembled WGS sequence"/>
</dbReference>
<evidence type="ECO:0000313" key="4">
    <source>
        <dbReference type="Proteomes" id="UP000030649"/>
    </source>
</evidence>